<organism evidence="2">
    <name type="scientific">Strongyloides ratti</name>
    <name type="common">Parasitic roundworm</name>
    <dbReference type="NCBI Taxonomy" id="34506"/>
    <lineage>
        <taxon>Eukaryota</taxon>
        <taxon>Metazoa</taxon>
        <taxon>Ecdysozoa</taxon>
        <taxon>Nematoda</taxon>
        <taxon>Chromadorea</taxon>
        <taxon>Rhabditida</taxon>
        <taxon>Tylenchina</taxon>
        <taxon>Panagrolaimomorpha</taxon>
        <taxon>Strongyloidoidea</taxon>
        <taxon>Strongyloididae</taxon>
        <taxon>Strongyloides</taxon>
    </lineage>
</organism>
<feature type="region of interest" description="Disordered" evidence="1">
    <location>
        <begin position="637"/>
        <end position="656"/>
    </location>
</feature>
<dbReference type="RefSeq" id="XP_024502532.1">
    <property type="nucleotide sequence ID" value="XM_024648567.1"/>
</dbReference>
<evidence type="ECO:0000313" key="2">
    <source>
        <dbReference type="EMBL" id="CEF63330.1"/>
    </source>
</evidence>
<evidence type="ECO:0000313" key="4">
    <source>
        <dbReference type="WBParaSite" id="SRAE_1000159200.1"/>
    </source>
</evidence>
<accession>A0A090L0N1</accession>
<keyword evidence="3" id="KW-1185">Reference proteome</keyword>
<feature type="compositionally biased region" description="Low complexity" evidence="1">
    <location>
        <begin position="58"/>
        <end position="73"/>
    </location>
</feature>
<feature type="compositionally biased region" description="Low complexity" evidence="1">
    <location>
        <begin position="693"/>
        <end position="706"/>
    </location>
</feature>
<gene>
    <name evidence="2 4 5" type="ORF">SRAE_1000159200</name>
</gene>
<feature type="compositionally biased region" description="Polar residues" evidence="1">
    <location>
        <begin position="25"/>
        <end position="36"/>
    </location>
</feature>
<proteinExistence type="predicted"/>
<reference evidence="2 3" key="1">
    <citation type="submission" date="2014-09" db="EMBL/GenBank/DDBJ databases">
        <authorList>
            <person name="Martin A.A."/>
        </authorList>
    </citation>
    <scope>NUCLEOTIDE SEQUENCE</scope>
    <source>
        <strain evidence="3">ED321</strain>
        <strain evidence="2">ED321 Heterogonic</strain>
    </source>
</reference>
<feature type="compositionally biased region" description="Polar residues" evidence="1">
    <location>
        <begin position="640"/>
        <end position="656"/>
    </location>
</feature>
<dbReference type="Proteomes" id="UP000035682">
    <property type="component" value="Unplaced"/>
</dbReference>
<feature type="compositionally biased region" description="Polar residues" evidence="1">
    <location>
        <begin position="442"/>
        <end position="465"/>
    </location>
</feature>
<evidence type="ECO:0000313" key="5">
    <source>
        <dbReference type="WormBase" id="SRAE_1000159200"/>
    </source>
</evidence>
<feature type="region of interest" description="Disordered" evidence="1">
    <location>
        <begin position="693"/>
        <end position="713"/>
    </location>
</feature>
<feature type="region of interest" description="Disordered" evidence="1">
    <location>
        <begin position="1"/>
        <end position="76"/>
    </location>
</feature>
<name>A0A090L0N1_STRRB</name>
<protein>
    <submittedName>
        <fullName evidence="2 4">Uncharacterized protein</fullName>
    </submittedName>
</protein>
<evidence type="ECO:0000256" key="1">
    <source>
        <dbReference type="SAM" id="MobiDB-lite"/>
    </source>
</evidence>
<dbReference type="WBParaSite" id="SRAE_1000159200.1">
    <property type="protein sequence ID" value="SRAE_1000159200.1"/>
    <property type="gene ID" value="WBGene00258200"/>
</dbReference>
<dbReference type="AlphaFoldDB" id="A0A090L0N1"/>
<dbReference type="EMBL" id="LN609528">
    <property type="protein sequence ID" value="CEF63330.1"/>
    <property type="molecule type" value="Genomic_DNA"/>
</dbReference>
<dbReference type="GeneID" id="36375695"/>
<sequence>MNTSRNSIRSVGRKSISRSSRSLSTFKNRLQTSSKNGRLHVTSTEKKSQSQKRRFKASRSASRSTSRSGFTSKTMSEFSNSSCANIFGLENIMNKIFKSKIFVCADQCYTFDGINGILVSYKFVIASEGSPFFIDPKCEVKPPIALYESTLTPHVIREEYSKNANYGNSKIILQIFQDYVIYKRDIQIPYLSLSNSNIKEILSNKVRIEYLFKKFSNNSYKLDDETLEWPEEISTYVVNSDLKRYGHEIHFKDVMEIWFGINRFEQSADDYNVATFTYREKEAFHRSSFDMKTGESCAKISRKLVFPTSMIGETFEIAYTKEFFMNYVNGKWIRENENKFNKNNSYLLSDMSNFTTNGNLSINNISYDVKETPRYRYKSSNILSNRHSIKDIDTLNTTNIPGSSITLNNSFIPLSHSTPLVINTQSTKKINMTTSKNDKLQSTKNSTTPNYSKSLNSPNTLNKDNESLSQNIYYSMISNDNSHNTSNKQSNDKKNLNISATIDKIFGDVTKHASNLVDIAKNQTEVSNNTSIYYSGNDETLNMKSKVCTPKLNYTNNDIKSPIVFKSEPTKDSPLKQLFDNLDITQNSSVSHLSINLEDNFNKVDSKNKILSMPSDNNSSGNLSLNNGKSLSTIKEMSLEQGQSHSNPSKSTISIFSTKPDNNISAEVSKWLNIDKQNSEIVLPLNEKMSYVNSSTSSTSLSNSSSKDIEEDITQDESKELSITQYTSPVNKFIFNLNKNQDDSLMMYKNFQSPISANLSTAVSIATPSQNISLNNTQDDSRSSEFNNSLNLQPITPINITPDKCIIMKSVVRDLPDIKRPKTPASLGRQIVTPIRTEENQVNDDTIKQNLDRKSSNHNITVSYLQTSRILQTPASIKRTNSAFGLRGINSQSSIFECQNNETSPTTPKKNLYRTLSATPTKRCRSSSYNVLPVNNLENQITFENEIFKRKENDENFSNKSKHLRRSSVSPLRSPVVESSMRLSRNIDIKKTPNSVNNKRMENNFLLKTPNSTNISFDNNKKTDNISRKLDIGTSELINNLESLSLQKIETSELTPIKLNMKYTEHNSSSNIIDKDIKCPKSCTNQTLKIETLVTFCGELKKLTHTYTFDNLHSPPNIKVLSLNVDGKNFYKSNELYNIDIHN</sequence>
<dbReference type="CTD" id="36375695"/>
<reference evidence="4" key="2">
    <citation type="submission" date="2020-12" db="UniProtKB">
        <authorList>
            <consortium name="WormBaseParasite"/>
        </authorList>
    </citation>
    <scope>IDENTIFICATION</scope>
</reference>
<feature type="region of interest" description="Disordered" evidence="1">
    <location>
        <begin position="433"/>
        <end position="465"/>
    </location>
</feature>
<dbReference type="WormBase" id="SRAE_1000159200">
    <property type="protein sequence ID" value="SRP02211"/>
    <property type="gene ID" value="WBGene00258200"/>
</dbReference>
<evidence type="ECO:0000313" key="3">
    <source>
        <dbReference type="Proteomes" id="UP000035682"/>
    </source>
</evidence>